<accession>A0A4V0NGE5</accession>
<dbReference type="EMBL" id="CP012672">
    <property type="protein sequence ID" value="AUX32892.1"/>
    <property type="molecule type" value="Genomic_DNA"/>
</dbReference>
<organism evidence="1 2">
    <name type="scientific">Sorangium cellulosum</name>
    <name type="common">Polyangium cellulosum</name>
    <dbReference type="NCBI Taxonomy" id="56"/>
    <lineage>
        <taxon>Bacteria</taxon>
        <taxon>Pseudomonadati</taxon>
        <taxon>Myxococcota</taxon>
        <taxon>Polyangia</taxon>
        <taxon>Polyangiales</taxon>
        <taxon>Polyangiaceae</taxon>
        <taxon>Sorangium</taxon>
    </lineage>
</organism>
<sequence>MSWWPWGAPRAKNHVGSGAALWRRTFTDAITAFGELTIDHDDGVALVGAFLGTVDFGAGPLTAERTHGFVTLFAP</sequence>
<name>A0A4V0NGE5_SORCE</name>
<protein>
    <submittedName>
        <fullName evidence="1">Uncharacterized protein</fullName>
    </submittedName>
</protein>
<reference evidence="1 2" key="1">
    <citation type="submission" date="2015-09" db="EMBL/GenBank/DDBJ databases">
        <title>Sorangium comparison.</title>
        <authorList>
            <person name="Zaburannyi N."/>
            <person name="Bunk B."/>
            <person name="Overmann J."/>
            <person name="Mueller R."/>
        </authorList>
    </citation>
    <scope>NUCLEOTIDE SEQUENCE [LARGE SCALE GENOMIC DNA]</scope>
    <source>
        <strain evidence="1 2">So ce836</strain>
    </source>
</reference>
<dbReference type="AlphaFoldDB" id="A0A4V0NGE5"/>
<evidence type="ECO:0000313" key="2">
    <source>
        <dbReference type="Proteomes" id="UP000295497"/>
    </source>
</evidence>
<gene>
    <name evidence="1" type="ORF">SOCE836_050440</name>
</gene>
<proteinExistence type="predicted"/>
<evidence type="ECO:0000313" key="1">
    <source>
        <dbReference type="EMBL" id="AUX32892.1"/>
    </source>
</evidence>
<dbReference type="Proteomes" id="UP000295497">
    <property type="component" value="Chromosome"/>
</dbReference>